<protein>
    <submittedName>
        <fullName evidence="2">Dirigent protein</fullName>
    </submittedName>
</protein>
<reference evidence="2" key="1">
    <citation type="submission" date="2015-04" db="UniProtKB">
        <authorList>
            <consortium name="EnsemblPlants"/>
        </authorList>
    </citation>
    <scope>IDENTIFICATION</scope>
    <source>
        <strain evidence="2">SL10</strain>
    </source>
</reference>
<sequence length="116" mass="12520">MDGAARQKGQGRRNSTLGRSDSLHYVNCRSSSTRSRAAGNHSERGQSSKRHGRSLAGLFSCRNASSSTVFYGAEQTVFTALLGLGGSARWRQGGVLTRLKTATASCRCNLCFLFEK</sequence>
<reference evidence="2" key="2">
    <citation type="submission" date="2018-04" db="EMBL/GenBank/DDBJ databases">
        <title>OnivRS2 (Oryza nivara Reference Sequence Version 2).</title>
        <authorList>
            <person name="Zhang J."/>
            <person name="Kudrna D."/>
            <person name="Lee S."/>
            <person name="Talag J."/>
            <person name="Rajasekar S."/>
            <person name="Welchert J."/>
            <person name="Hsing Y.-I."/>
            <person name="Wing R.A."/>
        </authorList>
    </citation>
    <scope>NUCLEOTIDE SEQUENCE [LARGE SCALE GENOMIC DNA]</scope>
    <source>
        <strain evidence="2">SL10</strain>
    </source>
</reference>
<evidence type="ECO:0000256" key="1">
    <source>
        <dbReference type="SAM" id="MobiDB-lite"/>
    </source>
</evidence>
<feature type="region of interest" description="Disordered" evidence="1">
    <location>
        <begin position="1"/>
        <end position="53"/>
    </location>
</feature>
<keyword evidence="3" id="KW-1185">Reference proteome</keyword>
<dbReference type="Gramene" id="ONIVA08G07940.2">
    <property type="protein sequence ID" value="ONIVA08G07940.2"/>
    <property type="gene ID" value="ONIVA08G07940"/>
</dbReference>
<evidence type="ECO:0000313" key="3">
    <source>
        <dbReference type="Proteomes" id="UP000006591"/>
    </source>
</evidence>
<dbReference type="EnsemblPlants" id="ONIVA08G07940.2">
    <property type="protein sequence ID" value="ONIVA08G07940.2"/>
    <property type="gene ID" value="ONIVA08G07940"/>
</dbReference>
<dbReference type="AlphaFoldDB" id="A0A0E0I907"/>
<proteinExistence type="predicted"/>
<dbReference type="Proteomes" id="UP000006591">
    <property type="component" value="Chromosome 8"/>
</dbReference>
<evidence type="ECO:0000313" key="2">
    <source>
        <dbReference type="EnsemblPlants" id="ONIVA08G07940.2"/>
    </source>
</evidence>
<organism evidence="2">
    <name type="scientific">Oryza nivara</name>
    <name type="common">Indian wild rice</name>
    <name type="synonym">Oryza sativa f. spontanea</name>
    <dbReference type="NCBI Taxonomy" id="4536"/>
    <lineage>
        <taxon>Eukaryota</taxon>
        <taxon>Viridiplantae</taxon>
        <taxon>Streptophyta</taxon>
        <taxon>Embryophyta</taxon>
        <taxon>Tracheophyta</taxon>
        <taxon>Spermatophyta</taxon>
        <taxon>Magnoliopsida</taxon>
        <taxon>Liliopsida</taxon>
        <taxon>Poales</taxon>
        <taxon>Poaceae</taxon>
        <taxon>BOP clade</taxon>
        <taxon>Oryzoideae</taxon>
        <taxon>Oryzeae</taxon>
        <taxon>Oryzinae</taxon>
        <taxon>Oryza</taxon>
    </lineage>
</organism>
<accession>A0A0E0I907</accession>
<name>A0A0E0I907_ORYNI</name>
<dbReference type="HOGENOM" id="CLU_2100865_0_0_1"/>